<keyword evidence="3" id="KW-1185">Reference proteome</keyword>
<feature type="compositionally biased region" description="Basic and acidic residues" evidence="1">
    <location>
        <begin position="113"/>
        <end position="126"/>
    </location>
</feature>
<feature type="region of interest" description="Disordered" evidence="1">
    <location>
        <begin position="95"/>
        <end position="126"/>
    </location>
</feature>
<comment type="caution">
    <text evidence="2">The sequence shown here is derived from an EMBL/GenBank/DDBJ whole genome shotgun (WGS) entry which is preliminary data.</text>
</comment>
<feature type="compositionally biased region" description="Polar residues" evidence="1">
    <location>
        <begin position="96"/>
        <end position="105"/>
    </location>
</feature>
<dbReference type="AlphaFoldDB" id="A0AA88T143"/>
<reference evidence="2" key="1">
    <citation type="submission" date="2023-08" db="EMBL/GenBank/DDBJ databases">
        <title>Pelteobagrus vachellii genome.</title>
        <authorList>
            <person name="Liu H."/>
        </authorList>
    </citation>
    <scope>NUCLEOTIDE SEQUENCE</scope>
    <source>
        <strain evidence="2">PRFRI_2022a</strain>
        <tissue evidence="2">Muscle</tissue>
    </source>
</reference>
<proteinExistence type="predicted"/>
<dbReference type="EMBL" id="JAVHJS010000008">
    <property type="protein sequence ID" value="KAK2850458.1"/>
    <property type="molecule type" value="Genomic_DNA"/>
</dbReference>
<sequence length="126" mass="14370">MTLSAGVAPATSEVRKDARTHARTCARGRRDFEEEVNTELCSTLFCLCPACRRAVPRSPHCLQSTDTLAATDWFNRVRSVQIMRRSRLPALYECQPRSQSFSTPKGSKRQKRIVSERDKNHTLYPD</sequence>
<gene>
    <name evidence="2" type="ORF">Q7C36_009241</name>
</gene>
<dbReference type="Proteomes" id="UP001187315">
    <property type="component" value="Unassembled WGS sequence"/>
</dbReference>
<evidence type="ECO:0000313" key="3">
    <source>
        <dbReference type="Proteomes" id="UP001187315"/>
    </source>
</evidence>
<organism evidence="2 3">
    <name type="scientific">Tachysurus vachellii</name>
    <name type="common">Darkbarbel catfish</name>
    <name type="synonym">Pelteobagrus vachellii</name>
    <dbReference type="NCBI Taxonomy" id="175792"/>
    <lineage>
        <taxon>Eukaryota</taxon>
        <taxon>Metazoa</taxon>
        <taxon>Chordata</taxon>
        <taxon>Craniata</taxon>
        <taxon>Vertebrata</taxon>
        <taxon>Euteleostomi</taxon>
        <taxon>Actinopterygii</taxon>
        <taxon>Neopterygii</taxon>
        <taxon>Teleostei</taxon>
        <taxon>Ostariophysi</taxon>
        <taxon>Siluriformes</taxon>
        <taxon>Bagridae</taxon>
        <taxon>Tachysurus</taxon>
    </lineage>
</organism>
<accession>A0AA88T143</accession>
<evidence type="ECO:0000256" key="1">
    <source>
        <dbReference type="SAM" id="MobiDB-lite"/>
    </source>
</evidence>
<evidence type="ECO:0000313" key="2">
    <source>
        <dbReference type="EMBL" id="KAK2850458.1"/>
    </source>
</evidence>
<protein>
    <submittedName>
        <fullName evidence="2">Uncharacterized protein</fullName>
    </submittedName>
</protein>
<name>A0AA88T143_TACVA</name>